<comment type="caution">
    <text evidence="2">The sequence shown here is derived from an EMBL/GenBank/DDBJ whole genome shotgun (WGS) entry which is preliminary data.</text>
</comment>
<sequence>MSSPSSSNYLSTQNSNISSTFSLNSNFSRNDASLDGDIVRQTFDNMSWYSGIGGRGGRGFGGRGGRGIGGRGGRGDGGRGGRGRERGGRRTGRNNTNFGRPGRGVGANSGAVRWLLANGLATRGTPHRRGAERSNRGFNSRGGSSGGQSNGRRSFGNSRGIARGGNSRGSGSRGHQPHHHTSGHRPTGGHSVNVYPTYNVYTYN</sequence>
<dbReference type="EMBL" id="CAJEWN010003086">
    <property type="protein sequence ID" value="CAD2206450.1"/>
    <property type="molecule type" value="Genomic_DNA"/>
</dbReference>
<reference evidence="2 3" key="1">
    <citation type="submission" date="2020-08" db="EMBL/GenBank/DDBJ databases">
        <authorList>
            <person name="Koutsovoulos G."/>
            <person name="Danchin GJ E."/>
        </authorList>
    </citation>
    <scope>NUCLEOTIDE SEQUENCE [LARGE SCALE GENOMIC DNA]</scope>
</reference>
<proteinExistence type="predicted"/>
<feature type="compositionally biased region" description="Basic and acidic residues" evidence="1">
    <location>
        <begin position="73"/>
        <end position="88"/>
    </location>
</feature>
<name>A0A6V7Y459_MELEN</name>
<feature type="compositionally biased region" description="Low complexity" evidence="1">
    <location>
        <begin position="150"/>
        <end position="161"/>
    </location>
</feature>
<evidence type="ECO:0000313" key="3">
    <source>
        <dbReference type="Proteomes" id="UP000580250"/>
    </source>
</evidence>
<accession>A0A6V7Y459</accession>
<feature type="compositionally biased region" description="Gly residues" evidence="1">
    <location>
        <begin position="162"/>
        <end position="172"/>
    </location>
</feature>
<feature type="region of interest" description="Disordered" evidence="1">
    <location>
        <begin position="120"/>
        <end position="196"/>
    </location>
</feature>
<evidence type="ECO:0000313" key="2">
    <source>
        <dbReference type="EMBL" id="CAD2206450.1"/>
    </source>
</evidence>
<protein>
    <submittedName>
        <fullName evidence="2">Uncharacterized protein</fullName>
    </submittedName>
</protein>
<gene>
    <name evidence="2" type="ORF">MENT_LOCUS60327</name>
</gene>
<feature type="compositionally biased region" description="Gly residues" evidence="1">
    <location>
        <begin position="51"/>
        <end position="72"/>
    </location>
</feature>
<organism evidence="2 3">
    <name type="scientific">Meloidogyne enterolobii</name>
    <name type="common">Root-knot nematode worm</name>
    <name type="synonym">Meloidogyne mayaguensis</name>
    <dbReference type="NCBI Taxonomy" id="390850"/>
    <lineage>
        <taxon>Eukaryota</taxon>
        <taxon>Metazoa</taxon>
        <taxon>Ecdysozoa</taxon>
        <taxon>Nematoda</taxon>
        <taxon>Chromadorea</taxon>
        <taxon>Rhabditida</taxon>
        <taxon>Tylenchina</taxon>
        <taxon>Tylenchomorpha</taxon>
        <taxon>Tylenchoidea</taxon>
        <taxon>Meloidogynidae</taxon>
        <taxon>Meloidogyninae</taxon>
        <taxon>Meloidogyne</taxon>
    </lineage>
</organism>
<dbReference type="Proteomes" id="UP000580250">
    <property type="component" value="Unassembled WGS sequence"/>
</dbReference>
<dbReference type="AlphaFoldDB" id="A0A6V7Y459"/>
<evidence type="ECO:0000256" key="1">
    <source>
        <dbReference type="SAM" id="MobiDB-lite"/>
    </source>
</evidence>
<feature type="region of interest" description="Disordered" evidence="1">
    <location>
        <begin position="48"/>
        <end position="107"/>
    </location>
</feature>